<evidence type="ECO:0000313" key="3">
    <source>
        <dbReference type="EMBL" id="BBH03725.1"/>
    </source>
</evidence>
<gene>
    <name evidence="3" type="ORF">Prudu_014673</name>
</gene>
<dbReference type="Gene3D" id="1.25.40.10">
    <property type="entry name" value="Tetratricopeptide repeat domain"/>
    <property type="match status" value="3"/>
</dbReference>
<dbReference type="PROSITE" id="PS50005">
    <property type="entry name" value="TPR"/>
    <property type="match status" value="2"/>
</dbReference>
<keyword evidence="1" id="KW-0802">TPR repeat</keyword>
<feature type="compositionally biased region" description="Polar residues" evidence="2">
    <location>
        <begin position="67"/>
        <end position="80"/>
    </location>
</feature>
<dbReference type="PROSITE" id="PS50293">
    <property type="entry name" value="TPR_REGION"/>
    <property type="match status" value="2"/>
</dbReference>
<name>A0A4Y1RI16_PRUDU</name>
<proteinExistence type="predicted"/>
<dbReference type="Pfam" id="PF13424">
    <property type="entry name" value="TPR_12"/>
    <property type="match status" value="1"/>
</dbReference>
<accession>A0A4Y1RI16</accession>
<dbReference type="PANTHER" id="PTHR45523">
    <property type="entry name" value="TETRATRICOPEPTIDE REPEAT (TPR)-CONTAINING PROTEIN-RELATED"/>
    <property type="match status" value="1"/>
</dbReference>
<reference evidence="3" key="1">
    <citation type="journal article" date="2019" name="Science">
        <title>Mutation of a bHLH transcription factor allowed almond domestication.</title>
        <authorList>
            <person name="Sanchez-Perez R."/>
            <person name="Pavan S."/>
            <person name="Mazzeo R."/>
            <person name="Moldovan C."/>
            <person name="Aiese Cigliano R."/>
            <person name="Del Cueto J."/>
            <person name="Ricciardi F."/>
            <person name="Lotti C."/>
            <person name="Ricciardi L."/>
            <person name="Dicenta F."/>
            <person name="Lopez-Marques R.L."/>
            <person name="Lindberg Moller B."/>
        </authorList>
    </citation>
    <scope>NUCLEOTIDE SEQUENCE</scope>
</reference>
<dbReference type="AlphaFoldDB" id="A0A4Y1RI16"/>
<feature type="repeat" description="TPR" evidence="1">
    <location>
        <begin position="562"/>
        <end position="595"/>
    </location>
</feature>
<sequence>MLFLFCSGQSGHFVVVKLCLVAEKIHRKKRERKWGNLASKQKVFQTFTVYFFASIGGSTKMSERNDSQPYTVQQLATPKSSKPPQPLQVTALAANLNVDPPETDVTCNKDTDTSEAEGKRLNKLGKSRSRNCKAECSMDNGADADGYLPGQGVSSSREEKVSSVKTRLGQPSKAVLAYEKAEEILLRPEADIDRPELLSLVQIHHAQCLMLETLGDSSFDKELEPQELDEINSKLKESMQSDVRQAAVWNTLGLILLKTGRLQELILKDQNHPAALINYAALLLCRYGSVVAGAGANAGEGTSADHVSGINVAKECLLASLKEDPKAAHIWANLANAYSITGDHRSSSKCLEKAAKLEVNCCMSTRYAIAIHRIKDAERCQDPSEQLSWAGNEMASIIRDGDSASVELPIAWTGLAMVHKTQHEIAAAFETEQNTLMEVEERADYSLKQAIAEDPDDAVQWHQLGLHSLCTQKFKHSQKYLKAAVSRFRECSCAWSNLGISLQLSEESSHAEEVYKRALALATTKHAHAILSNLGNLYRQQKQYERAKAMFTKSLELQPGYAPAFNNLGLVFVAEGRWEEAKFCFSKALQADPLLDAAKSNMIKAVSASSSCAGLSSLLQD</sequence>
<dbReference type="SMART" id="SM00028">
    <property type="entry name" value="TPR"/>
    <property type="match status" value="5"/>
</dbReference>
<dbReference type="EMBL" id="AP019301">
    <property type="protein sequence ID" value="BBH03725.1"/>
    <property type="molecule type" value="Genomic_DNA"/>
</dbReference>
<feature type="repeat" description="TPR" evidence="1">
    <location>
        <begin position="528"/>
        <end position="561"/>
    </location>
</feature>
<dbReference type="SUPFAM" id="SSF48452">
    <property type="entry name" value="TPR-like"/>
    <property type="match status" value="2"/>
</dbReference>
<evidence type="ECO:0000256" key="2">
    <source>
        <dbReference type="SAM" id="MobiDB-lite"/>
    </source>
</evidence>
<feature type="region of interest" description="Disordered" evidence="2">
    <location>
        <begin position="60"/>
        <end position="86"/>
    </location>
</feature>
<organism evidence="3">
    <name type="scientific">Prunus dulcis</name>
    <name type="common">Almond</name>
    <name type="synonym">Amygdalus dulcis</name>
    <dbReference type="NCBI Taxonomy" id="3755"/>
    <lineage>
        <taxon>Eukaryota</taxon>
        <taxon>Viridiplantae</taxon>
        <taxon>Streptophyta</taxon>
        <taxon>Embryophyta</taxon>
        <taxon>Tracheophyta</taxon>
        <taxon>Spermatophyta</taxon>
        <taxon>Magnoliopsida</taxon>
        <taxon>eudicotyledons</taxon>
        <taxon>Gunneridae</taxon>
        <taxon>Pentapetalae</taxon>
        <taxon>rosids</taxon>
        <taxon>fabids</taxon>
        <taxon>Rosales</taxon>
        <taxon>Rosaceae</taxon>
        <taxon>Amygdaloideae</taxon>
        <taxon>Amygdaleae</taxon>
        <taxon>Prunus</taxon>
    </lineage>
</organism>
<protein>
    <submittedName>
        <fullName evidence="3">Tetratricopeptide repeat-containing protein</fullName>
    </submittedName>
</protein>
<dbReference type="InterPro" id="IPR011990">
    <property type="entry name" value="TPR-like_helical_dom_sf"/>
</dbReference>
<feature type="region of interest" description="Disordered" evidence="2">
    <location>
        <begin position="136"/>
        <end position="166"/>
    </location>
</feature>
<dbReference type="Pfam" id="PF13181">
    <property type="entry name" value="TPR_8"/>
    <property type="match status" value="1"/>
</dbReference>
<dbReference type="InterPro" id="IPR019734">
    <property type="entry name" value="TPR_rpt"/>
</dbReference>
<evidence type="ECO:0000256" key="1">
    <source>
        <dbReference type="PROSITE-ProRule" id="PRU00339"/>
    </source>
</evidence>
<dbReference type="PANTHER" id="PTHR45523:SF1">
    <property type="entry name" value="TETRATRICOPEPTIDE REPEAT (TPR)-CONTAINING PROTEIN"/>
    <property type="match status" value="1"/>
</dbReference>